<evidence type="ECO:0000313" key="2">
    <source>
        <dbReference type="EMBL" id="CAE0600019.1"/>
    </source>
</evidence>
<keyword evidence="1" id="KW-0472">Membrane</keyword>
<evidence type="ECO:0000256" key="1">
    <source>
        <dbReference type="SAM" id="Phobius"/>
    </source>
</evidence>
<feature type="transmembrane region" description="Helical" evidence="1">
    <location>
        <begin position="21"/>
        <end position="43"/>
    </location>
</feature>
<name>A0A7S3U1M1_9SPIT</name>
<sequence>MYGYGGRERIDFGDPMKEATKAFLIPLSISLVISAIFCVLFKINADNLTELTDANIICMAEGVNVNEKWQILFNWGYLMFVGICTAYTMGVVASIVGKLEYIIAVMCMHALFSCVNLAFVITMGVWRYNSWGSACAQEGSVIYQQGAFLQNIFITFCVFQCFNCCFNGLANKAKPQ</sequence>
<keyword evidence="1" id="KW-0812">Transmembrane</keyword>
<reference evidence="2" key="1">
    <citation type="submission" date="2021-01" db="EMBL/GenBank/DDBJ databases">
        <authorList>
            <person name="Corre E."/>
            <person name="Pelletier E."/>
            <person name="Niang G."/>
            <person name="Scheremetjew M."/>
            <person name="Finn R."/>
            <person name="Kale V."/>
            <person name="Holt S."/>
            <person name="Cochrane G."/>
            <person name="Meng A."/>
            <person name="Brown T."/>
            <person name="Cohen L."/>
        </authorList>
    </citation>
    <scope>NUCLEOTIDE SEQUENCE</scope>
    <source>
        <strain evidence="2">SPMC142</strain>
    </source>
</reference>
<feature type="transmembrane region" description="Helical" evidence="1">
    <location>
        <begin position="75"/>
        <end position="96"/>
    </location>
</feature>
<proteinExistence type="predicted"/>
<dbReference type="AlphaFoldDB" id="A0A7S3U1M1"/>
<feature type="transmembrane region" description="Helical" evidence="1">
    <location>
        <begin position="148"/>
        <end position="170"/>
    </location>
</feature>
<dbReference type="EMBL" id="HBIQ01103879">
    <property type="protein sequence ID" value="CAE0600019.1"/>
    <property type="molecule type" value="Transcribed_RNA"/>
</dbReference>
<feature type="transmembrane region" description="Helical" evidence="1">
    <location>
        <begin position="103"/>
        <end position="128"/>
    </location>
</feature>
<accession>A0A7S3U1M1</accession>
<gene>
    <name evidence="2" type="ORF">SACU0126_LOCUS32971</name>
</gene>
<protein>
    <submittedName>
        <fullName evidence="2">Uncharacterized protein</fullName>
    </submittedName>
</protein>
<keyword evidence="1" id="KW-1133">Transmembrane helix</keyword>
<organism evidence="2">
    <name type="scientific">Strombidinopsis acuminata</name>
    <dbReference type="NCBI Taxonomy" id="141414"/>
    <lineage>
        <taxon>Eukaryota</taxon>
        <taxon>Sar</taxon>
        <taxon>Alveolata</taxon>
        <taxon>Ciliophora</taxon>
        <taxon>Intramacronucleata</taxon>
        <taxon>Spirotrichea</taxon>
        <taxon>Choreotrichia</taxon>
        <taxon>Choreotrichida</taxon>
        <taxon>Strombidinopsidae</taxon>
        <taxon>Strombidinopsis</taxon>
    </lineage>
</organism>